<dbReference type="PRINTS" id="PR00401">
    <property type="entry name" value="SH2DOMAIN"/>
</dbReference>
<feature type="domain" description="SH2" evidence="4">
    <location>
        <begin position="725"/>
        <end position="815"/>
    </location>
</feature>
<dbReference type="GO" id="GO:0004435">
    <property type="term" value="F:phosphatidylinositol-4,5-bisphosphate phospholipase C activity"/>
    <property type="evidence" value="ECO:0007669"/>
    <property type="project" value="UniProtKB-EC"/>
</dbReference>
<dbReference type="InterPro" id="IPR000980">
    <property type="entry name" value="SH2"/>
</dbReference>
<accession>A0A814SA62</accession>
<dbReference type="CDD" id="cd00173">
    <property type="entry name" value="SH2"/>
    <property type="match status" value="1"/>
</dbReference>
<dbReference type="SMART" id="SM00148">
    <property type="entry name" value="PLCXc"/>
    <property type="match status" value="1"/>
</dbReference>
<name>A0A814SA62_9BILA</name>
<dbReference type="SMART" id="SM00252">
    <property type="entry name" value="SH2"/>
    <property type="match status" value="2"/>
</dbReference>
<evidence type="ECO:0000313" key="6">
    <source>
        <dbReference type="EMBL" id="CAF1144399.1"/>
    </source>
</evidence>
<dbReference type="PANTHER" id="PTHR10336">
    <property type="entry name" value="PHOSPHOINOSITIDE-SPECIFIC PHOSPHOLIPASE C FAMILY PROTEIN"/>
    <property type="match status" value="1"/>
</dbReference>
<dbReference type="GO" id="GO:0051209">
    <property type="term" value="P:release of sequestered calcium ion into cytosol"/>
    <property type="evidence" value="ECO:0007669"/>
    <property type="project" value="TreeGrafter"/>
</dbReference>
<organism evidence="6 7">
    <name type="scientific">Adineta steineri</name>
    <dbReference type="NCBI Taxonomy" id="433720"/>
    <lineage>
        <taxon>Eukaryota</taxon>
        <taxon>Metazoa</taxon>
        <taxon>Spiralia</taxon>
        <taxon>Gnathifera</taxon>
        <taxon>Rotifera</taxon>
        <taxon>Eurotatoria</taxon>
        <taxon>Bdelloidea</taxon>
        <taxon>Adinetida</taxon>
        <taxon>Adinetidae</taxon>
        <taxon>Adineta</taxon>
    </lineage>
</organism>
<dbReference type="GO" id="GO:0048015">
    <property type="term" value="P:phosphatidylinositol-mediated signaling"/>
    <property type="evidence" value="ECO:0007669"/>
    <property type="project" value="TreeGrafter"/>
</dbReference>
<dbReference type="InterPro" id="IPR036860">
    <property type="entry name" value="SH2_dom_sf"/>
</dbReference>
<dbReference type="SUPFAM" id="SSF51695">
    <property type="entry name" value="PLC-like phosphodiesterases"/>
    <property type="match status" value="1"/>
</dbReference>
<dbReference type="Gene3D" id="3.20.20.190">
    <property type="entry name" value="Phosphatidylinositol (PI) phosphodiesterase"/>
    <property type="match status" value="2"/>
</dbReference>
<gene>
    <name evidence="6" type="ORF">JYZ213_LOCUS23741</name>
</gene>
<dbReference type="GO" id="GO:0016042">
    <property type="term" value="P:lipid catabolic process"/>
    <property type="evidence" value="ECO:0007669"/>
    <property type="project" value="UniProtKB-KW"/>
</dbReference>
<dbReference type="Pfam" id="PF00017">
    <property type="entry name" value="SH2"/>
    <property type="match status" value="2"/>
</dbReference>
<evidence type="ECO:0000256" key="3">
    <source>
        <dbReference type="SAM" id="MobiDB-lite"/>
    </source>
</evidence>
<keyword evidence="2" id="KW-0442">Lipid degradation</keyword>
<dbReference type="AlphaFoldDB" id="A0A814SA62"/>
<evidence type="ECO:0000313" key="7">
    <source>
        <dbReference type="Proteomes" id="UP000663845"/>
    </source>
</evidence>
<comment type="catalytic activity">
    <reaction evidence="2">
        <text>a 1,2-diacyl-sn-glycero-3-phospho-(1D-myo-inositol-4,5-bisphosphate) + H2O = 1D-myo-inositol 1,4,5-trisphosphate + a 1,2-diacyl-sn-glycerol + H(+)</text>
        <dbReference type="Rhea" id="RHEA:33179"/>
        <dbReference type="ChEBI" id="CHEBI:15377"/>
        <dbReference type="ChEBI" id="CHEBI:15378"/>
        <dbReference type="ChEBI" id="CHEBI:17815"/>
        <dbReference type="ChEBI" id="CHEBI:58456"/>
        <dbReference type="ChEBI" id="CHEBI:203600"/>
        <dbReference type="EC" id="3.1.4.11"/>
    </reaction>
</comment>
<protein>
    <recommendedName>
        <fullName evidence="2">Phosphoinositide phospholipase C</fullName>
        <ecNumber evidence="2">3.1.4.11</ecNumber>
    </recommendedName>
</protein>
<dbReference type="Pfam" id="PF00387">
    <property type="entry name" value="PI-PLC-Y"/>
    <property type="match status" value="1"/>
</dbReference>
<evidence type="ECO:0000259" key="5">
    <source>
        <dbReference type="PROSITE" id="PS50008"/>
    </source>
</evidence>
<dbReference type="Gene3D" id="3.30.505.10">
    <property type="entry name" value="SH2 domain"/>
    <property type="match status" value="2"/>
</dbReference>
<dbReference type="InterPro" id="IPR000909">
    <property type="entry name" value="PLipase_C_PInositol-sp_X_dom"/>
</dbReference>
<feature type="domain" description="PI-PLC Y-box" evidence="5">
    <location>
        <begin position="949"/>
        <end position="1072"/>
    </location>
</feature>
<dbReference type="InterPro" id="IPR001192">
    <property type="entry name" value="PI-PLC_fam"/>
</dbReference>
<dbReference type="SMART" id="SM00149">
    <property type="entry name" value="PLCYc"/>
    <property type="match status" value="1"/>
</dbReference>
<dbReference type="PRINTS" id="PR00390">
    <property type="entry name" value="PHPHLIPASEC"/>
</dbReference>
<dbReference type="InterPro" id="IPR001711">
    <property type="entry name" value="PLipase_C_Pinositol-sp_Y"/>
</dbReference>
<dbReference type="SUPFAM" id="SSF55550">
    <property type="entry name" value="SH2 domain"/>
    <property type="match status" value="2"/>
</dbReference>
<dbReference type="EMBL" id="CAJNOG010000283">
    <property type="protein sequence ID" value="CAF1144399.1"/>
    <property type="molecule type" value="Genomic_DNA"/>
</dbReference>
<feature type="domain" description="SH2" evidence="4">
    <location>
        <begin position="607"/>
        <end position="711"/>
    </location>
</feature>
<dbReference type="PROSITE" id="PS50008">
    <property type="entry name" value="PIPLC_Y_DOMAIN"/>
    <property type="match status" value="1"/>
</dbReference>
<dbReference type="Pfam" id="PF00388">
    <property type="entry name" value="PI-PLC-X"/>
    <property type="match status" value="1"/>
</dbReference>
<comment type="caution">
    <text evidence="6">The sequence shown here is derived from an EMBL/GenBank/DDBJ whole genome shotgun (WGS) entry which is preliminary data.</text>
</comment>
<dbReference type="Gene3D" id="2.60.40.150">
    <property type="entry name" value="C2 domain"/>
    <property type="match status" value="1"/>
</dbReference>
<dbReference type="EC" id="3.1.4.11" evidence="2"/>
<feature type="region of interest" description="Disordered" evidence="3">
    <location>
        <begin position="579"/>
        <end position="600"/>
    </location>
</feature>
<keyword evidence="1" id="KW-0727">SH2 domain</keyword>
<keyword evidence="2" id="KW-0378">Hydrolase</keyword>
<dbReference type="InterPro" id="IPR017946">
    <property type="entry name" value="PLC-like_Pdiesterase_TIM-brl"/>
</dbReference>
<evidence type="ECO:0000256" key="2">
    <source>
        <dbReference type="RuleBase" id="RU361133"/>
    </source>
</evidence>
<evidence type="ECO:0000256" key="1">
    <source>
        <dbReference type="PROSITE-ProRule" id="PRU00191"/>
    </source>
</evidence>
<dbReference type="PROSITE" id="PS50001">
    <property type="entry name" value="SH2"/>
    <property type="match status" value="2"/>
</dbReference>
<dbReference type="Proteomes" id="UP000663845">
    <property type="component" value="Unassembled WGS sequence"/>
</dbReference>
<dbReference type="SUPFAM" id="SSF49562">
    <property type="entry name" value="C2 domain (Calcium/lipid-binding domain, CaLB)"/>
    <property type="match status" value="1"/>
</dbReference>
<dbReference type="CDD" id="cd08558">
    <property type="entry name" value="PI-PLCc_eukaryota"/>
    <property type="match status" value="1"/>
</dbReference>
<keyword evidence="2" id="KW-0443">Lipid metabolism</keyword>
<proteinExistence type="predicted"/>
<dbReference type="PANTHER" id="PTHR10336:SF82">
    <property type="entry name" value="PHOSPHOINOSITIDE PHOSPHOLIPASE C"/>
    <property type="match status" value="1"/>
</dbReference>
<reference evidence="6" key="1">
    <citation type="submission" date="2021-02" db="EMBL/GenBank/DDBJ databases">
        <authorList>
            <person name="Nowell W R."/>
        </authorList>
    </citation>
    <scope>NUCLEOTIDE SEQUENCE</scope>
</reference>
<evidence type="ECO:0000259" key="4">
    <source>
        <dbReference type="PROSITE" id="PS50001"/>
    </source>
</evidence>
<sequence length="1251" mass="144246">MNDNYQYWMILQEKSDLFHTRSASVRCDRRQHLLIFDYLVDKNTSTSSAASTLSLTDNSSVISGQSSKTVDRNTTTSVRCDRRQHLLIFDYLVDKNTSTSSAASTLSLTDNSSVISGQSSKTVDRNTTIYLERIQYIQRGDGTNTGRSARNYHQLNQNGRHRPNQKRLEIFYWADEPRSEYLYKSVSFQIKKLENDFNAWVEALYAAIDEAKNLNEAAKRNRWILREYEKIRGPTGLTLDSLNGWLNSHIGLIGEKANVANFIKQTDLSSQSNEITDAVFKATYQHFVNKQQEILTKTLMSDLIGENRISIEKFAARVTNNELQLVPSEISNIRQSLDLPTGQTEISFKKMISYLWSDANSAFDPLTRRQCTDDMDQRLNHYWISSSHNTYLAKTQLFNPASVHCYIQALLKGCRCIEIDVIDNRTTLEPEITHIRTPIKPIPLRDVLEAIQDYAFVTSEYPIIISIENHCSPEQRFIMAQMFIEIFGENLIQAPLSPNETELPSPNKLKRKIILKDSKISNALMLTQSSVDADEPSSLPSLSVQGHVQIYSFANKGWLDYNYTITNGDVYFAKDDEAQKNRKTTDDQSDEDTDKNDLSDNDLTQIWYHGPLSHEEARRLLLSNAGYEVGAFLIRKSLNKNKYCISFLAPNCVVKSIEINERQHDGKTVYALTNKQFKSIPDLIAHYRTYDFAEVVPNSKEKVSFRLGKPLPREKWRQELLRKSWYQPELTREQTEQLLKHIGEEMTFLIRESSHRYLQDYTLSVYTSGTIRHSPIYREGSDFMLMSKTFTSLVEMVHYYSHKPIFNNLTLQNPARPYSILKSERRQQSTQENNQTMVFKPLNSTISLQADKIRTGSIDRNLDEDESVQVELYTCEDNTKEFEGYLIKFKTWDDWLSFIIRRTSALSVVTNIRQTDEIPNRTQTLGINNPKLPAPSKSVEHSKFFLAEFNKLIIYCQGVKLKELNISKSEDLLDKIKSCKEMISLNFVKATAFWSDIRSMILFNQNHFTRVYPDFSRRSWNSHNFEPIPHWSAGCQMVALNFQMPDRQMHYNAGRFAANGGSGYILMPKYIRLFNKYMPEIDTLSISGYILMPKYIRLFNKYMPEIDTLSMLIKIRVVAVRHLRTDQAKSIIKVQIKIAIISKKKSAENQICSTTINGPCGIWDSKQSTSKHDQLHADNRLQSDNSEVDLLYFEVLTDNEDFCGQSTIPLSSLRAGIRSLPLYDKFNERLDMSTLLLDINFKAGIILLIIF</sequence>
<dbReference type="InterPro" id="IPR035892">
    <property type="entry name" value="C2_domain_sf"/>
</dbReference>
<dbReference type="PROSITE" id="PS50007">
    <property type="entry name" value="PIPLC_X_DOMAIN"/>
    <property type="match status" value="1"/>
</dbReference>